<dbReference type="PANTHER" id="PTHR21343:SF1">
    <property type="entry name" value="COBYRIC ACID SYNTHASE"/>
    <property type="match status" value="1"/>
</dbReference>
<evidence type="ECO:0000256" key="7">
    <source>
        <dbReference type="HAMAP-Rule" id="MF_00028"/>
    </source>
</evidence>
<accession>A0A8G2FVM5</accession>
<evidence type="ECO:0000256" key="6">
    <source>
        <dbReference type="ARBA" id="ARBA00025166"/>
    </source>
</evidence>
<keyword evidence="4 7" id="KW-0169">Cobalamin biosynthesis</keyword>
<dbReference type="InterPro" id="IPR029062">
    <property type="entry name" value="Class_I_gatase-like"/>
</dbReference>
<reference evidence="10 11" key="1">
    <citation type="submission" date="2017-04" db="EMBL/GenBank/DDBJ databases">
        <authorList>
            <person name="Varghese N."/>
            <person name="Submissions S."/>
        </authorList>
    </citation>
    <scope>NUCLEOTIDE SEQUENCE [LARGE SCALE GENOMIC DNA]</scope>
    <source>
        <strain evidence="10 11">DSM 9789</strain>
    </source>
</reference>
<dbReference type="SUPFAM" id="SSF52540">
    <property type="entry name" value="P-loop containing nucleoside triphosphate hydrolases"/>
    <property type="match status" value="1"/>
</dbReference>
<dbReference type="InterPro" id="IPR002586">
    <property type="entry name" value="CobQ/CobB/MinD/ParA_Nub-bd_dom"/>
</dbReference>
<evidence type="ECO:0000256" key="3">
    <source>
        <dbReference type="ARBA" id="ARBA00014921"/>
    </source>
</evidence>
<dbReference type="Proteomes" id="UP000192315">
    <property type="component" value="Unassembled WGS sequence"/>
</dbReference>
<keyword evidence="11" id="KW-1185">Reference proteome</keyword>
<evidence type="ECO:0000256" key="4">
    <source>
        <dbReference type="ARBA" id="ARBA00022573"/>
    </source>
</evidence>
<evidence type="ECO:0000313" key="11">
    <source>
        <dbReference type="Proteomes" id="UP000192315"/>
    </source>
</evidence>
<organism evidence="10 11">
    <name type="scientific">Picrophilus torridus (strain ATCC 700027 / DSM 9790 / JCM 10055 / NBRC 100828 / KAW 2/3)</name>
    <dbReference type="NCBI Taxonomy" id="1122961"/>
    <lineage>
        <taxon>Archaea</taxon>
        <taxon>Methanobacteriati</taxon>
        <taxon>Thermoplasmatota</taxon>
        <taxon>Thermoplasmata</taxon>
        <taxon>Thermoplasmatales</taxon>
        <taxon>Picrophilaceae</taxon>
        <taxon>Picrophilus</taxon>
    </lineage>
</organism>
<dbReference type="InterPro" id="IPR047045">
    <property type="entry name" value="CobQ_N"/>
</dbReference>
<dbReference type="Gene3D" id="3.40.50.880">
    <property type="match status" value="1"/>
</dbReference>
<dbReference type="AlphaFoldDB" id="A0A8G2FVM5"/>
<protein>
    <recommendedName>
        <fullName evidence="3 7">Probable cobyric acid synthase</fullName>
    </recommendedName>
</protein>
<name>A0A8G2FVM5_PICTO</name>
<comment type="function">
    <text evidence="6 7">Catalyzes amidations at positions B, D, E, and G on adenosylcobyrinic A,C-diamide. NH(2) groups are provided by glutamine, and one molecule of ATP is hydrogenolyzed for each amidation.</text>
</comment>
<dbReference type="InterPro" id="IPR004459">
    <property type="entry name" value="CobQ_synth"/>
</dbReference>
<keyword evidence="5 7" id="KW-0315">Glutamine amidotransferase</keyword>
<dbReference type="RefSeq" id="WP_084272329.1">
    <property type="nucleotide sequence ID" value="NZ_FWYE01000001.1"/>
</dbReference>
<dbReference type="Pfam" id="PF07685">
    <property type="entry name" value="GATase_3"/>
    <property type="match status" value="1"/>
</dbReference>
<feature type="active site" evidence="7">
    <location>
        <position position="419"/>
    </location>
</feature>
<dbReference type="NCBIfam" id="TIGR00313">
    <property type="entry name" value="cobQ"/>
    <property type="match status" value="1"/>
</dbReference>
<dbReference type="CDD" id="cd01750">
    <property type="entry name" value="GATase1_CobQ"/>
    <property type="match status" value="1"/>
</dbReference>
<dbReference type="PANTHER" id="PTHR21343">
    <property type="entry name" value="DETHIOBIOTIN SYNTHETASE"/>
    <property type="match status" value="1"/>
</dbReference>
<feature type="active site" description="Nucleophile" evidence="7">
    <location>
        <position position="319"/>
    </location>
</feature>
<evidence type="ECO:0000256" key="5">
    <source>
        <dbReference type="ARBA" id="ARBA00022962"/>
    </source>
</evidence>
<evidence type="ECO:0000256" key="2">
    <source>
        <dbReference type="ARBA" id="ARBA00006205"/>
    </source>
</evidence>
<dbReference type="InterPro" id="IPR011698">
    <property type="entry name" value="GATase_3"/>
</dbReference>
<dbReference type="HAMAP" id="MF_00028">
    <property type="entry name" value="CobQ"/>
    <property type="match status" value="1"/>
</dbReference>
<dbReference type="NCBIfam" id="NF001989">
    <property type="entry name" value="PRK00784.1"/>
    <property type="match status" value="1"/>
</dbReference>
<evidence type="ECO:0000313" key="10">
    <source>
        <dbReference type="EMBL" id="SMD30294.1"/>
    </source>
</evidence>
<dbReference type="UniPathway" id="UPA00148"/>
<evidence type="ECO:0000259" key="8">
    <source>
        <dbReference type="Pfam" id="PF01656"/>
    </source>
</evidence>
<gene>
    <name evidence="7" type="primary">cobQ</name>
    <name evidence="10" type="ORF">SAMN02745355_0167</name>
</gene>
<dbReference type="InterPro" id="IPR033949">
    <property type="entry name" value="CobQ_GATase1"/>
</dbReference>
<dbReference type="GO" id="GO:0003824">
    <property type="term" value="F:catalytic activity"/>
    <property type="evidence" value="ECO:0007669"/>
    <property type="project" value="InterPro"/>
</dbReference>
<dbReference type="Pfam" id="PF01656">
    <property type="entry name" value="CbiA"/>
    <property type="match status" value="1"/>
</dbReference>
<evidence type="ECO:0000256" key="1">
    <source>
        <dbReference type="ARBA" id="ARBA00004953"/>
    </source>
</evidence>
<sequence>MKMIQVLGTSSDSGKSTLATAFCRILKDLGYRVSPFKAVNMSLNSIAIKDGSEIARAQWVQAMAAGTEPSAYMNPVLLKPEGHHKSQVIVLGRSIGSMSINDYYNYINKNAKIIKESIDFLSNKYDVIISEGAGSPAEINLAGRDFANIYVSSLYNTPAILVADIDRGGVFASIYGTINLMQRSDLLKYYIINKMRGDQSLLYPGIERIEELTGRKCLGIVPYIDLKLPGEDSLDYNFSGSGSIGIVRYPYMENYSDFDPLIFNEKAFYIKNKEDLKRCDVIILPGSKDVFHDLEYINSNGIADSIKRCSEKKMIIGICGGYQMLGKRINDASGVESDGVSIPGLGLLDIETYYNKTKTTGSVKYRFAENQLKINGSGTGYEIHYGSIVKNNEMPLLITDHGPEGSVSSNGMVIGTNVHGILENNEFYRYITGEYLDYDNIIENSIETLAGIVKKSINIQEFLELLNDA</sequence>
<dbReference type="GO" id="GO:0015420">
    <property type="term" value="F:ABC-type vitamin B12 transporter activity"/>
    <property type="evidence" value="ECO:0007669"/>
    <property type="project" value="UniProtKB-UniRule"/>
</dbReference>
<dbReference type="SUPFAM" id="SSF52317">
    <property type="entry name" value="Class I glutamine amidotransferase-like"/>
    <property type="match status" value="1"/>
</dbReference>
<feature type="domain" description="CobQ/CobB/MinD/ParA nucleotide binding" evidence="8">
    <location>
        <begin position="6"/>
        <end position="224"/>
    </location>
</feature>
<dbReference type="PROSITE" id="PS51274">
    <property type="entry name" value="GATASE_COBBQ"/>
    <property type="match status" value="1"/>
</dbReference>
<proteinExistence type="inferred from homology"/>
<feature type="domain" description="CobB/CobQ-like glutamine amidotransferase" evidence="9">
    <location>
        <begin position="244"/>
        <end position="427"/>
    </location>
</feature>
<evidence type="ECO:0000259" key="9">
    <source>
        <dbReference type="Pfam" id="PF07685"/>
    </source>
</evidence>
<dbReference type="GO" id="GO:0009236">
    <property type="term" value="P:cobalamin biosynthetic process"/>
    <property type="evidence" value="ECO:0007669"/>
    <property type="project" value="UniProtKB-UniRule"/>
</dbReference>
<dbReference type="EMBL" id="FWYE01000001">
    <property type="protein sequence ID" value="SMD30294.1"/>
    <property type="molecule type" value="Genomic_DNA"/>
</dbReference>
<comment type="caution">
    <text evidence="10">The sequence shown here is derived from an EMBL/GenBank/DDBJ whole genome shotgun (WGS) entry which is preliminary data.</text>
</comment>
<dbReference type="CDD" id="cd05389">
    <property type="entry name" value="CobQ_N"/>
    <property type="match status" value="1"/>
</dbReference>
<dbReference type="InterPro" id="IPR027417">
    <property type="entry name" value="P-loop_NTPase"/>
</dbReference>
<comment type="similarity">
    <text evidence="2 7">Belongs to the CobB/CobQ family. CobQ subfamily.</text>
</comment>
<dbReference type="Gene3D" id="3.40.50.300">
    <property type="entry name" value="P-loop containing nucleotide triphosphate hydrolases"/>
    <property type="match status" value="1"/>
</dbReference>
<comment type="pathway">
    <text evidence="1 7">Cofactor biosynthesis; adenosylcobalamin biosynthesis.</text>
</comment>